<evidence type="ECO:0000256" key="2">
    <source>
        <dbReference type="ARBA" id="ARBA00022597"/>
    </source>
</evidence>
<dbReference type="RefSeq" id="WP_186998481.1">
    <property type="nucleotide sequence ID" value="NZ_JACRWH010000003.1"/>
</dbReference>
<accession>A0ABR7KFC8</accession>
<dbReference type="PANTHER" id="PTHR34382">
    <property type="entry name" value="PTS SYSTEM N,N'-DIACETYLCHITOBIOSE-SPECIFIC EIIA COMPONENT"/>
    <property type="match status" value="1"/>
</dbReference>
<evidence type="ECO:0000313" key="5">
    <source>
        <dbReference type="EMBL" id="MBC6011446.1"/>
    </source>
</evidence>
<keyword evidence="3" id="KW-0808">Transferase</keyword>
<dbReference type="Gene3D" id="1.20.58.80">
    <property type="entry name" value="Phosphotransferase system, lactose/cellobiose-type IIA subunit"/>
    <property type="match status" value="1"/>
</dbReference>
<evidence type="ECO:0000313" key="6">
    <source>
        <dbReference type="Proteomes" id="UP000649075"/>
    </source>
</evidence>
<dbReference type="InterPro" id="IPR003188">
    <property type="entry name" value="PTS_IIA_lac/cel"/>
</dbReference>
<dbReference type="InterPro" id="IPR036542">
    <property type="entry name" value="PTS_IIA_lac/cel_sf"/>
</dbReference>
<dbReference type="EMBL" id="JACRWH010000003">
    <property type="protein sequence ID" value="MBC6011446.1"/>
    <property type="molecule type" value="Genomic_DNA"/>
</dbReference>
<dbReference type="Proteomes" id="UP000649075">
    <property type="component" value="Unassembled WGS sequence"/>
</dbReference>
<sequence>MNEVYEQTCFQIISFAGTAKSCFLEAIECAKAKGDPSELLKEGNDAIQQASISHQKALTLDANGELEVGLLLIHAETILSSAETVRDLSQTIIDLLINK</sequence>
<keyword evidence="1" id="KW-0813">Transport</keyword>
<evidence type="ECO:0000256" key="3">
    <source>
        <dbReference type="ARBA" id="ARBA00022679"/>
    </source>
</evidence>
<evidence type="ECO:0000256" key="1">
    <source>
        <dbReference type="ARBA" id="ARBA00022448"/>
    </source>
</evidence>
<keyword evidence="2" id="KW-0762">Sugar transport</keyword>
<protein>
    <submittedName>
        <fullName evidence="5">PTS lactose/cellobiose transporter subunit IIA</fullName>
    </submittedName>
</protein>
<dbReference type="Pfam" id="PF02255">
    <property type="entry name" value="PTS_IIA"/>
    <property type="match status" value="1"/>
</dbReference>
<gene>
    <name evidence="5" type="ORF">H8911_01560</name>
</gene>
<dbReference type="SUPFAM" id="SSF46973">
    <property type="entry name" value="Enzyme IIa from lactose specific PTS, IIa-lac"/>
    <property type="match status" value="1"/>
</dbReference>
<reference evidence="5 6" key="1">
    <citation type="submission" date="2020-08" db="EMBL/GenBank/DDBJ databases">
        <authorList>
            <person name="Liu C."/>
            <person name="Sun Q."/>
        </authorList>
    </citation>
    <scope>NUCLEOTIDE SEQUENCE [LARGE SCALE GENOMIC DNA]</scope>
    <source>
        <strain evidence="5 6">L34</strain>
    </source>
</reference>
<keyword evidence="6" id="KW-1185">Reference proteome</keyword>
<evidence type="ECO:0000256" key="4">
    <source>
        <dbReference type="ARBA" id="ARBA00022683"/>
    </source>
</evidence>
<keyword evidence="4" id="KW-0598">Phosphotransferase system</keyword>
<comment type="caution">
    <text evidence="5">The sequence shown here is derived from an EMBL/GenBank/DDBJ whole genome shotgun (WGS) entry which is preliminary data.</text>
</comment>
<organism evidence="5 6">
    <name type="scientific">Holdemanella hominis</name>
    <dbReference type="NCBI Taxonomy" id="2764327"/>
    <lineage>
        <taxon>Bacteria</taxon>
        <taxon>Bacillati</taxon>
        <taxon>Bacillota</taxon>
        <taxon>Erysipelotrichia</taxon>
        <taxon>Erysipelotrichales</taxon>
        <taxon>Erysipelotrichaceae</taxon>
        <taxon>Holdemanella</taxon>
    </lineage>
</organism>
<dbReference type="PANTHER" id="PTHR34382:SF7">
    <property type="entry name" value="PTS SYSTEM N,N'-DIACETYLCHITOBIOSE-SPECIFIC EIIA COMPONENT"/>
    <property type="match status" value="1"/>
</dbReference>
<name>A0ABR7KFC8_9FIRM</name>
<proteinExistence type="predicted"/>